<dbReference type="GO" id="GO:0005829">
    <property type="term" value="C:cytosol"/>
    <property type="evidence" value="ECO:0007669"/>
    <property type="project" value="TreeGrafter"/>
</dbReference>
<dbReference type="Pfam" id="PF26609">
    <property type="entry name" value="DUF8191"/>
    <property type="match status" value="1"/>
</dbReference>
<keyword evidence="2" id="KW-0728">SH3 domain</keyword>
<dbReference type="InterPro" id="IPR058504">
    <property type="entry name" value="DUF8191"/>
</dbReference>
<dbReference type="Gene3D" id="2.120.10.80">
    <property type="entry name" value="Kelch-type beta propeller"/>
    <property type="match status" value="2"/>
</dbReference>
<dbReference type="GO" id="GO:0005524">
    <property type="term" value="F:ATP binding"/>
    <property type="evidence" value="ECO:0007669"/>
    <property type="project" value="InterPro"/>
</dbReference>
<dbReference type="Pfam" id="PF24681">
    <property type="entry name" value="Kelch_KLHDC2_KLHL20_DRC7"/>
    <property type="match status" value="1"/>
</dbReference>
<dbReference type="OrthoDB" id="10001928at2759"/>
<dbReference type="PANTHER" id="PTHR43503">
    <property type="entry name" value="MCG48959-RELATED"/>
    <property type="match status" value="1"/>
</dbReference>
<dbReference type="Proteomes" id="UP000559256">
    <property type="component" value="Unassembled WGS sequence"/>
</dbReference>
<evidence type="ECO:0000313" key="6">
    <source>
        <dbReference type="Proteomes" id="UP000559256"/>
    </source>
</evidence>
<gene>
    <name evidence="5" type="ORF">D9758_007769</name>
</gene>
<dbReference type="SUPFAM" id="SSF56112">
    <property type="entry name" value="Protein kinase-like (PK-like)"/>
    <property type="match status" value="1"/>
</dbReference>
<accession>A0A8H5CZH4</accession>
<dbReference type="InterPro" id="IPR001452">
    <property type="entry name" value="SH3_domain"/>
</dbReference>
<dbReference type="AlphaFoldDB" id="A0A8H5CZH4"/>
<sequence length="1167" mass="131800">MSQSLKIPLTRYSRRREAAIQLSPVSSSPDSESCDIEEAGSSGEDTSDYTPSSETQHTIHPTQAQVRTTRSAEHSIPRRVLPARRRQTLGDVPPKLFGASTTVVGSKVYLFGGRGDRDGVRQIFSDLYVFDLESLIWERIKPFSQGETPTPRYFHSADTWDNKLVIFGGMGDQPFSSSEFDVRFFDLGTRRWLPTIQSSPSAPQISIPQARYAHLSSVISNQLVIIGGQDLDNNRLEDICVYDLSTRAWKERRQISDCFRAYRSLAASSEDEIYLYNNNFTDSEVKRELLKLSVLSDAHVKIQDLSSPFTSGTVLPSGLHFPRGAIAGTHLIMTGTYYAQNNCSCSVWALDLVAMTWSCFDLGEVTKTGSWFGCCFWKQHNKLLIFGDWGGKMVEDYNQLLLSWDHVLEAGLDAVEINVSSKVDKCMHLGPANSEDVDGEGLISAETVIKRLESMIDDRNEYRRLLEQRGTLAQSLLDLLQTLRDHPDVEKRLRSKISNAMLGLSKNSGLYPSCLALDNVQKIGNHPVTAGGFGEIWKGLLGGEVICLKVVKIYGDSEVQKVVKEFLKEAIVWRQLDHPNILPFLGLYFLDASKQRICLISPWMDNGNLNHYLADGSHGYTDRLTLAYDVACGLAYLHGEKIIHGDLKGVNILITAGGRATIADFGLSRVIESEAFTMTSRSSRAVQGTARWLAPECMMKNQRASYQSDVYAFGCIFTGQLPFHHCQHDVAIVFELVKGNRPIRPPNELWVNDEVWAIMEDCWDEEASARPPANTLPSRFEDGKVIEPADHWAYPLPSHFWNDIRHPELCPTGSELETYLEPFYSRTLPPEEIFSDATVQSTFSPASAPASPLHRQYHGTVMHDYDSKNPNELDARRGDIISVVAHRNWEWYAARVFGQMSWPRFIPIPYVNLRDIVTGELITDVDVLMDNGELPKFEDWQKLMTDTGCDVGSSAINPASTSIDFRGIPDSAASSSEFSESSDDEFEDTEYYHPSDEEIEEDEESYSGDDDDHDDDHDDSYVYPGWKPAFFVRGRNRAPNDSARLVLVRRGCTEWMINRFHLEYTHGNGLIAYLHSFNVNDLDGPVPDDISPDSMNRLFLGWNVQRYDHTLGRRMTGKEYMRHILQMLHDRPERFVEKPGRVPGTEDVHMLVRSDETMEYDTMDSAY</sequence>
<dbReference type="InterPro" id="IPR001245">
    <property type="entry name" value="Ser-Thr/Tyr_kinase_cat_dom"/>
</dbReference>
<dbReference type="InterPro" id="IPR036028">
    <property type="entry name" value="SH3-like_dom_sf"/>
</dbReference>
<organism evidence="5 6">
    <name type="scientific">Tetrapyrgos nigripes</name>
    <dbReference type="NCBI Taxonomy" id="182062"/>
    <lineage>
        <taxon>Eukaryota</taxon>
        <taxon>Fungi</taxon>
        <taxon>Dikarya</taxon>
        <taxon>Basidiomycota</taxon>
        <taxon>Agaricomycotina</taxon>
        <taxon>Agaricomycetes</taxon>
        <taxon>Agaricomycetidae</taxon>
        <taxon>Agaricales</taxon>
        <taxon>Marasmiineae</taxon>
        <taxon>Marasmiaceae</taxon>
        <taxon>Tetrapyrgos</taxon>
    </lineage>
</organism>
<dbReference type="Pfam" id="PF00018">
    <property type="entry name" value="SH3_1"/>
    <property type="match status" value="1"/>
</dbReference>
<dbReference type="GO" id="GO:0004672">
    <property type="term" value="F:protein kinase activity"/>
    <property type="evidence" value="ECO:0007669"/>
    <property type="project" value="InterPro"/>
</dbReference>
<evidence type="ECO:0000256" key="2">
    <source>
        <dbReference type="ARBA" id="ARBA00022443"/>
    </source>
</evidence>
<dbReference type="InterPro" id="IPR011009">
    <property type="entry name" value="Kinase-like_dom_sf"/>
</dbReference>
<dbReference type="InterPro" id="IPR008271">
    <property type="entry name" value="Ser/Thr_kinase_AS"/>
</dbReference>
<feature type="compositionally biased region" description="Polar residues" evidence="3">
    <location>
        <begin position="48"/>
        <end position="69"/>
    </location>
</feature>
<evidence type="ECO:0000256" key="1">
    <source>
        <dbReference type="ARBA" id="ARBA00006529"/>
    </source>
</evidence>
<dbReference type="Gene3D" id="1.10.510.10">
    <property type="entry name" value="Transferase(Phosphotransferase) domain 1"/>
    <property type="match status" value="1"/>
</dbReference>
<proteinExistence type="inferred from homology"/>
<dbReference type="GO" id="GO:0005739">
    <property type="term" value="C:mitochondrion"/>
    <property type="evidence" value="ECO:0007669"/>
    <property type="project" value="TreeGrafter"/>
</dbReference>
<feature type="compositionally biased region" description="Acidic residues" evidence="3">
    <location>
        <begin position="997"/>
        <end position="1018"/>
    </location>
</feature>
<evidence type="ECO:0000256" key="3">
    <source>
        <dbReference type="SAM" id="MobiDB-lite"/>
    </source>
</evidence>
<dbReference type="SUPFAM" id="SSF50044">
    <property type="entry name" value="SH3-domain"/>
    <property type="match status" value="1"/>
</dbReference>
<dbReference type="PROSITE" id="PS50011">
    <property type="entry name" value="PROTEIN_KINASE_DOM"/>
    <property type="match status" value="1"/>
</dbReference>
<evidence type="ECO:0000259" key="4">
    <source>
        <dbReference type="PROSITE" id="PS50011"/>
    </source>
</evidence>
<dbReference type="SUPFAM" id="SSF117281">
    <property type="entry name" value="Kelch motif"/>
    <property type="match status" value="1"/>
</dbReference>
<feature type="region of interest" description="Disordered" evidence="3">
    <location>
        <begin position="971"/>
        <end position="1019"/>
    </location>
</feature>
<protein>
    <recommendedName>
        <fullName evidence="4">Protein kinase domain-containing protein</fullName>
    </recommendedName>
</protein>
<dbReference type="PANTHER" id="PTHR43503:SF2">
    <property type="entry name" value="NEGATIVE REGULATOR OF SPORULATION MDS3-RELATED"/>
    <property type="match status" value="1"/>
</dbReference>
<feature type="compositionally biased region" description="Acidic residues" evidence="3">
    <location>
        <begin position="980"/>
        <end position="989"/>
    </location>
</feature>
<dbReference type="InterPro" id="IPR015915">
    <property type="entry name" value="Kelch-typ_b-propeller"/>
</dbReference>
<dbReference type="SMART" id="SM00220">
    <property type="entry name" value="S_TKc"/>
    <property type="match status" value="1"/>
</dbReference>
<dbReference type="PROSITE" id="PS00108">
    <property type="entry name" value="PROTEIN_KINASE_ST"/>
    <property type="match status" value="1"/>
</dbReference>
<dbReference type="EMBL" id="JAACJM010000076">
    <property type="protein sequence ID" value="KAF5350229.1"/>
    <property type="molecule type" value="Genomic_DNA"/>
</dbReference>
<reference evidence="5 6" key="1">
    <citation type="journal article" date="2020" name="ISME J.">
        <title>Uncovering the hidden diversity of litter-decomposition mechanisms in mushroom-forming fungi.</title>
        <authorList>
            <person name="Floudas D."/>
            <person name="Bentzer J."/>
            <person name="Ahren D."/>
            <person name="Johansson T."/>
            <person name="Persson P."/>
            <person name="Tunlid A."/>
        </authorList>
    </citation>
    <scope>NUCLEOTIDE SEQUENCE [LARGE SCALE GENOMIC DNA]</scope>
    <source>
        <strain evidence="5 6">CBS 291.85</strain>
    </source>
</reference>
<evidence type="ECO:0000313" key="5">
    <source>
        <dbReference type="EMBL" id="KAF5350229.1"/>
    </source>
</evidence>
<feature type="region of interest" description="Disordered" evidence="3">
    <location>
        <begin position="1"/>
        <end position="87"/>
    </location>
</feature>
<feature type="domain" description="Protein kinase" evidence="4">
    <location>
        <begin position="522"/>
        <end position="794"/>
    </location>
</feature>
<dbReference type="Pfam" id="PF07714">
    <property type="entry name" value="PK_Tyr_Ser-Thr"/>
    <property type="match status" value="1"/>
</dbReference>
<dbReference type="Gene3D" id="2.30.30.40">
    <property type="entry name" value="SH3 Domains"/>
    <property type="match status" value="1"/>
</dbReference>
<comment type="similarity">
    <text evidence="1">Belongs to the protein kinase superfamily. STE Ser/Thr protein kinase family. MAP kinase kinase kinase subfamily.</text>
</comment>
<comment type="caution">
    <text evidence="5">The sequence shown here is derived from an EMBL/GenBank/DDBJ whole genome shotgun (WGS) entry which is preliminary data.</text>
</comment>
<dbReference type="GO" id="GO:0045454">
    <property type="term" value="P:cell redox homeostasis"/>
    <property type="evidence" value="ECO:0007669"/>
    <property type="project" value="TreeGrafter"/>
</dbReference>
<dbReference type="InterPro" id="IPR000719">
    <property type="entry name" value="Prot_kinase_dom"/>
</dbReference>
<name>A0A8H5CZH4_9AGAR</name>
<keyword evidence="6" id="KW-1185">Reference proteome</keyword>